<evidence type="ECO:0000259" key="3">
    <source>
        <dbReference type="Pfam" id="PF25597"/>
    </source>
</evidence>
<evidence type="ECO:0000259" key="2">
    <source>
        <dbReference type="Pfam" id="PF22936"/>
    </source>
</evidence>
<protein>
    <submittedName>
        <fullName evidence="4">Uncharacterized protein</fullName>
    </submittedName>
</protein>
<dbReference type="InterPro" id="IPR057670">
    <property type="entry name" value="SH3_retrovirus"/>
</dbReference>
<evidence type="ECO:0000313" key="5">
    <source>
        <dbReference type="Proteomes" id="UP000825729"/>
    </source>
</evidence>
<organism evidence="4 5">
    <name type="scientific">Aristolochia fimbriata</name>
    <name type="common">White veined hardy Dutchman's pipe vine</name>
    <dbReference type="NCBI Taxonomy" id="158543"/>
    <lineage>
        <taxon>Eukaryota</taxon>
        <taxon>Viridiplantae</taxon>
        <taxon>Streptophyta</taxon>
        <taxon>Embryophyta</taxon>
        <taxon>Tracheophyta</taxon>
        <taxon>Spermatophyta</taxon>
        <taxon>Magnoliopsida</taxon>
        <taxon>Magnoliidae</taxon>
        <taxon>Piperales</taxon>
        <taxon>Aristolochiaceae</taxon>
        <taxon>Aristolochia</taxon>
    </lineage>
</organism>
<name>A0AAV7FDZ3_ARIFI</name>
<comment type="caution">
    <text evidence="4">The sequence shown here is derived from an EMBL/GenBank/DDBJ whole genome shotgun (WGS) entry which is preliminary data.</text>
</comment>
<feature type="domain" description="Retrovirus-related Pol polyprotein from transposon TNT 1-94-like beta-barrel" evidence="2">
    <location>
        <begin position="153"/>
        <end position="228"/>
    </location>
</feature>
<reference evidence="4 5" key="1">
    <citation type="submission" date="2021-07" db="EMBL/GenBank/DDBJ databases">
        <title>The Aristolochia fimbriata genome: insights into angiosperm evolution, floral development and chemical biosynthesis.</title>
        <authorList>
            <person name="Jiao Y."/>
        </authorList>
    </citation>
    <scope>NUCLEOTIDE SEQUENCE [LARGE SCALE GENOMIC DNA]</scope>
    <source>
        <strain evidence="4">IBCAS-2021</strain>
        <tissue evidence="4">Leaf</tissue>
    </source>
</reference>
<dbReference type="InterPro" id="IPR054722">
    <property type="entry name" value="PolX-like_BBD"/>
</dbReference>
<feature type="region of interest" description="Disordered" evidence="1">
    <location>
        <begin position="84"/>
        <end position="118"/>
    </location>
</feature>
<dbReference type="EMBL" id="JAINDJ010000002">
    <property type="protein sequence ID" value="KAG9459239.1"/>
    <property type="molecule type" value="Genomic_DNA"/>
</dbReference>
<sequence length="449" mass="48706">MLHKTPLPSIESALSELLAEEAHRLTWGPLSPSLGGIVTIFATSSQKSSASSEGKPGTIRDMSKVKCNYYKEFGHMKFTYPKLKKTPHSTSTRRMTAASASQDDSLPSLPSTSASPTPTFSNIQEMINKALIGLGQGTSSASALSASLGKSSWIIGSGALNHMTFDSTIFMSTSSSSLSPIYTADESTLSVSCSGFVCTSHGIHLSDVFHVPALSMNLLSVGQLCDLGLDVVFSSFGCQFINWLSSPVLRNSTPFTCLYGTSPDYSLLRVFCSTCFVLLPDCERDKLSAKSAMCIFLGYGIEQKGFRCFDPVANKLRISRHVTFWEHVPFYSFPNHSHQYSMSPTVDFDIFLDDASPLFSTISNFVADSPSDDTLSPSPPAVNVHVPSSASSYEPIPALAPDVPPLAPRQSSHIRRPSVRLNDYHCFFAALTSACEPSSYREASSDRIW</sequence>
<keyword evidence="5" id="KW-1185">Reference proteome</keyword>
<feature type="compositionally biased region" description="Low complexity" evidence="1">
    <location>
        <begin position="97"/>
        <end position="118"/>
    </location>
</feature>
<feature type="domain" description="Retroviral polymerase SH3-like" evidence="3">
    <location>
        <begin position="273"/>
        <end position="332"/>
    </location>
</feature>
<dbReference type="Pfam" id="PF22936">
    <property type="entry name" value="Pol_BBD"/>
    <property type="match status" value="1"/>
</dbReference>
<gene>
    <name evidence="4" type="ORF">H6P81_003747</name>
</gene>
<dbReference type="Proteomes" id="UP000825729">
    <property type="component" value="Unassembled WGS sequence"/>
</dbReference>
<dbReference type="Pfam" id="PF25597">
    <property type="entry name" value="SH3_retrovirus"/>
    <property type="match status" value="1"/>
</dbReference>
<proteinExistence type="predicted"/>
<evidence type="ECO:0000256" key="1">
    <source>
        <dbReference type="SAM" id="MobiDB-lite"/>
    </source>
</evidence>
<dbReference type="AlphaFoldDB" id="A0AAV7FDZ3"/>
<evidence type="ECO:0000313" key="4">
    <source>
        <dbReference type="EMBL" id="KAG9459239.1"/>
    </source>
</evidence>
<accession>A0AAV7FDZ3</accession>